<comment type="catalytic activity">
    <reaction evidence="10">
        <text>ITP + H2O = IDP + phosphate + H(+)</text>
        <dbReference type="Rhea" id="RHEA:28330"/>
        <dbReference type="ChEBI" id="CHEBI:15377"/>
        <dbReference type="ChEBI" id="CHEBI:15378"/>
        <dbReference type="ChEBI" id="CHEBI:43474"/>
        <dbReference type="ChEBI" id="CHEBI:58280"/>
        <dbReference type="ChEBI" id="CHEBI:61402"/>
        <dbReference type="EC" id="3.6.1.73"/>
    </reaction>
</comment>
<dbReference type="InterPro" id="IPR050299">
    <property type="entry name" value="YjjX_NTPase"/>
</dbReference>
<reference evidence="13" key="1">
    <citation type="journal article" date="2020" name="ISME J.">
        <title>Gammaproteobacteria mediating utilization of methyl-, sulfur- and petroleum organic compounds in deep ocean hydrothermal plumes.</title>
        <authorList>
            <person name="Zhou Z."/>
            <person name="Liu Y."/>
            <person name="Pan J."/>
            <person name="Cron B.R."/>
            <person name="Toner B.M."/>
            <person name="Anantharaman K."/>
            <person name="Breier J.A."/>
            <person name="Dick G.J."/>
            <person name="Li M."/>
        </authorList>
    </citation>
    <scope>NUCLEOTIDE SEQUENCE</scope>
    <source>
        <strain evidence="13">SZUA-1534</strain>
    </source>
</reference>
<evidence type="ECO:0000256" key="9">
    <source>
        <dbReference type="ARBA" id="ARBA00038901"/>
    </source>
</evidence>
<keyword evidence="5" id="KW-0378">Hydrolase</keyword>
<dbReference type="PANTHER" id="PTHR34699">
    <property type="match status" value="1"/>
</dbReference>
<dbReference type="Gene3D" id="3.90.950.10">
    <property type="match status" value="1"/>
</dbReference>
<proteinExistence type="predicted"/>
<comment type="caution">
    <text evidence="13">The sequence shown here is derived from an EMBL/GenBank/DDBJ whole genome shotgun (WGS) entry which is preliminary data.</text>
</comment>
<evidence type="ECO:0000256" key="6">
    <source>
        <dbReference type="ARBA" id="ARBA00022842"/>
    </source>
</evidence>
<evidence type="ECO:0000259" key="12">
    <source>
        <dbReference type="Pfam" id="PF01931"/>
    </source>
</evidence>
<evidence type="ECO:0000256" key="5">
    <source>
        <dbReference type="ARBA" id="ARBA00022801"/>
    </source>
</evidence>
<dbReference type="GO" id="GO:0006772">
    <property type="term" value="P:thiamine metabolic process"/>
    <property type="evidence" value="ECO:0007669"/>
    <property type="project" value="TreeGrafter"/>
</dbReference>
<dbReference type="PANTHER" id="PTHR34699:SF2">
    <property type="entry name" value="NON-CANONICAL PURINE NTP PHOSPHATASE_PRRC1 DOMAIN-CONTAINING PROTEIN"/>
    <property type="match status" value="1"/>
</dbReference>
<dbReference type="NCBIfam" id="TIGR00258">
    <property type="entry name" value="inosine/xanthosine triphosphatase"/>
    <property type="match status" value="1"/>
</dbReference>
<dbReference type="AlphaFoldDB" id="A0A832ZYM3"/>
<dbReference type="InterPro" id="IPR002786">
    <property type="entry name" value="Non_canon_purine_NTPase"/>
</dbReference>
<evidence type="ECO:0000256" key="11">
    <source>
        <dbReference type="ARBA" id="ARBA00048781"/>
    </source>
</evidence>
<evidence type="ECO:0000256" key="2">
    <source>
        <dbReference type="ARBA" id="ARBA00001946"/>
    </source>
</evidence>
<keyword evidence="8" id="KW-0464">Manganese</keyword>
<dbReference type="GO" id="GO:0103023">
    <property type="term" value="F:ITPase activity"/>
    <property type="evidence" value="ECO:0007669"/>
    <property type="project" value="UniProtKB-EC"/>
</dbReference>
<dbReference type="InterPro" id="IPR026533">
    <property type="entry name" value="NTPase/PRRC1"/>
</dbReference>
<evidence type="ECO:0000256" key="10">
    <source>
        <dbReference type="ARBA" id="ARBA00048174"/>
    </source>
</evidence>
<gene>
    <name evidence="13" type="primary">yjjX</name>
    <name evidence="13" type="ORF">EYH55_03530</name>
</gene>
<organism evidence="13 14">
    <name type="scientific">Methanothermococcus okinawensis</name>
    <dbReference type="NCBI Taxonomy" id="155863"/>
    <lineage>
        <taxon>Archaea</taxon>
        <taxon>Methanobacteriati</taxon>
        <taxon>Methanobacteriota</taxon>
        <taxon>Methanomada group</taxon>
        <taxon>Methanococci</taxon>
        <taxon>Methanococcales</taxon>
        <taxon>Methanococcaceae</taxon>
        <taxon>Methanothermococcus</taxon>
    </lineage>
</organism>
<feature type="domain" description="Non-canonical purine NTP phosphatase/PRRC1" evidence="12">
    <location>
        <begin position="1"/>
        <end position="154"/>
    </location>
</feature>
<evidence type="ECO:0000256" key="7">
    <source>
        <dbReference type="ARBA" id="ARBA00023080"/>
    </source>
</evidence>
<dbReference type="EMBL" id="DQVW01000061">
    <property type="protein sequence ID" value="HIQ32535.1"/>
    <property type="molecule type" value="Genomic_DNA"/>
</dbReference>
<dbReference type="FunFam" id="3.90.950.10:FF:000002">
    <property type="entry name" value="Inosine/xanthosine triphosphatase"/>
    <property type="match status" value="1"/>
</dbReference>
<feature type="non-terminal residue" evidence="13">
    <location>
        <position position="1"/>
    </location>
</feature>
<evidence type="ECO:0000256" key="4">
    <source>
        <dbReference type="ARBA" id="ARBA00022741"/>
    </source>
</evidence>
<evidence type="ECO:0000256" key="8">
    <source>
        <dbReference type="ARBA" id="ARBA00023211"/>
    </source>
</evidence>
<evidence type="ECO:0000256" key="1">
    <source>
        <dbReference type="ARBA" id="ARBA00001936"/>
    </source>
</evidence>
<dbReference type="EC" id="3.6.1.73" evidence="9"/>
<dbReference type="InterPro" id="IPR029001">
    <property type="entry name" value="ITPase-like_fam"/>
</dbReference>
<dbReference type="Proteomes" id="UP000623215">
    <property type="component" value="Unassembled WGS sequence"/>
</dbReference>
<evidence type="ECO:0000256" key="3">
    <source>
        <dbReference type="ARBA" id="ARBA00022723"/>
    </source>
</evidence>
<dbReference type="GO" id="GO:0046872">
    <property type="term" value="F:metal ion binding"/>
    <property type="evidence" value="ECO:0007669"/>
    <property type="project" value="UniProtKB-KW"/>
</dbReference>
<keyword evidence="7" id="KW-0546">Nucleotide metabolism</keyword>
<protein>
    <recommendedName>
        <fullName evidence="9">inosine/xanthosine triphosphatase</fullName>
        <ecNumber evidence="9">3.6.1.73</ecNumber>
    </recommendedName>
</protein>
<keyword evidence="6" id="KW-0460">Magnesium</keyword>
<keyword evidence="3" id="KW-0479">Metal-binding</keyword>
<dbReference type="Pfam" id="PF01931">
    <property type="entry name" value="NTPase_I-T"/>
    <property type="match status" value="1"/>
</dbReference>
<dbReference type="GO" id="GO:0009117">
    <property type="term" value="P:nucleotide metabolic process"/>
    <property type="evidence" value="ECO:0007669"/>
    <property type="project" value="UniProtKB-KW"/>
</dbReference>
<name>A0A832ZYM3_9EURY</name>
<keyword evidence="4" id="KW-0547">Nucleotide-binding</keyword>
<evidence type="ECO:0000313" key="13">
    <source>
        <dbReference type="EMBL" id="HIQ32535.1"/>
    </source>
</evidence>
<dbReference type="GO" id="GO:0000166">
    <property type="term" value="F:nucleotide binding"/>
    <property type="evidence" value="ECO:0007669"/>
    <property type="project" value="UniProtKB-KW"/>
</dbReference>
<sequence length="154" mass="17071">IKGTQMALEKVMKDVTLIPVEVDSGVSKQPFGFEEILKGAINRARRAFEKVPCHYGIGIEAGVVEIGGKYLDIHICAIFDGEDYTLGTSQGFQIPEEVIKEIKKGEECSKVVEKIYGIRNIGRREGIIGYLTKNLVSRVDLCRDAVLMAMVPRL</sequence>
<accession>A0A832ZYM3</accession>
<dbReference type="SUPFAM" id="SSF52972">
    <property type="entry name" value="ITPase-like"/>
    <property type="match status" value="1"/>
</dbReference>
<comment type="cofactor">
    <cofactor evidence="2">
        <name>Mg(2+)</name>
        <dbReference type="ChEBI" id="CHEBI:18420"/>
    </cofactor>
</comment>
<comment type="catalytic activity">
    <reaction evidence="11">
        <text>XTP + H2O = XDP + phosphate + H(+)</text>
        <dbReference type="Rhea" id="RHEA:28406"/>
        <dbReference type="ChEBI" id="CHEBI:15377"/>
        <dbReference type="ChEBI" id="CHEBI:15378"/>
        <dbReference type="ChEBI" id="CHEBI:43474"/>
        <dbReference type="ChEBI" id="CHEBI:59884"/>
        <dbReference type="ChEBI" id="CHEBI:61314"/>
        <dbReference type="EC" id="3.6.1.73"/>
    </reaction>
</comment>
<comment type="cofactor">
    <cofactor evidence="1">
        <name>Mn(2+)</name>
        <dbReference type="ChEBI" id="CHEBI:29035"/>
    </cofactor>
</comment>
<evidence type="ECO:0000313" key="14">
    <source>
        <dbReference type="Proteomes" id="UP000623215"/>
    </source>
</evidence>